<dbReference type="STRING" id="1450535.A0A317V2L9"/>
<dbReference type="InterPro" id="IPR036188">
    <property type="entry name" value="FAD/NAD-bd_sf"/>
</dbReference>
<dbReference type="RefSeq" id="XP_025461799.1">
    <property type="nucleotide sequence ID" value="XM_025616076.1"/>
</dbReference>
<proteinExistence type="predicted"/>
<dbReference type="EMBL" id="MSFK01000049">
    <property type="protein sequence ID" value="PWY67077.1"/>
    <property type="molecule type" value="Genomic_DNA"/>
</dbReference>
<dbReference type="PANTHER" id="PTHR43734:SF4">
    <property type="entry name" value="AMINE OXIDASE DOMAIN-CONTAINING PROTEIN"/>
    <property type="match status" value="1"/>
</dbReference>
<dbReference type="AlphaFoldDB" id="A0A317V2L9"/>
<evidence type="ECO:0000313" key="1">
    <source>
        <dbReference type="EMBL" id="PWY67077.1"/>
    </source>
</evidence>
<sequence>MIRPYNFKIWAAPTSRTNVTPNIKLLASNVILKKVAGNWGPNATFWFPAPGGTGGIWIAVANTLAKVKAGLGAYGALAKVDADNKRSILKMVSTVVKYGSLISTMVVDCPAESTGHVSLQQMCKPVFYSSTNAIGIVVRGQRPERIGDKCWLYLVEDNFPFYRATVFSNCSPYNQPQHQVKLATKQFANGQKPASSEPQRVPESSYEPVNHEALVADSIQWLIKTDLLKPEDEIVSTYVRRFDHRYLTPNLARNGALQEILSYLQGKDILSRGHPVAGSLTGPICIFMLGVEAVDNIISGGVELTLKYSDFVNTRANEERRLKRMTVVSE</sequence>
<dbReference type="Gene3D" id="3.50.50.60">
    <property type="entry name" value="FAD/NAD(P)-binding domain"/>
    <property type="match status" value="1"/>
</dbReference>
<name>A0A317V2L9_9EURO</name>
<dbReference type="Proteomes" id="UP000246702">
    <property type="component" value="Unassembled WGS sequence"/>
</dbReference>
<comment type="caution">
    <text evidence="1">The sequence shown here is derived from an EMBL/GenBank/DDBJ whole genome shotgun (WGS) entry which is preliminary data.</text>
</comment>
<dbReference type="OrthoDB" id="38045at2759"/>
<protein>
    <submittedName>
        <fullName evidence="1">Uncharacterized protein</fullName>
    </submittedName>
</protein>
<accession>A0A317V2L9</accession>
<dbReference type="GeneID" id="37118219"/>
<dbReference type="PANTHER" id="PTHR43734">
    <property type="entry name" value="PHYTOENE DESATURASE"/>
    <property type="match status" value="1"/>
</dbReference>
<keyword evidence="2" id="KW-1185">Reference proteome</keyword>
<evidence type="ECO:0000313" key="2">
    <source>
        <dbReference type="Proteomes" id="UP000246702"/>
    </source>
</evidence>
<gene>
    <name evidence="1" type="ORF">BO94DRAFT_590985</name>
</gene>
<organism evidence="1 2">
    <name type="scientific">Aspergillus sclerotioniger CBS 115572</name>
    <dbReference type="NCBI Taxonomy" id="1450535"/>
    <lineage>
        <taxon>Eukaryota</taxon>
        <taxon>Fungi</taxon>
        <taxon>Dikarya</taxon>
        <taxon>Ascomycota</taxon>
        <taxon>Pezizomycotina</taxon>
        <taxon>Eurotiomycetes</taxon>
        <taxon>Eurotiomycetidae</taxon>
        <taxon>Eurotiales</taxon>
        <taxon>Aspergillaceae</taxon>
        <taxon>Aspergillus</taxon>
        <taxon>Aspergillus subgen. Circumdati</taxon>
    </lineage>
</organism>
<reference evidence="1 2" key="1">
    <citation type="submission" date="2016-12" db="EMBL/GenBank/DDBJ databases">
        <title>The genomes of Aspergillus section Nigri reveals drivers in fungal speciation.</title>
        <authorList>
            <consortium name="DOE Joint Genome Institute"/>
            <person name="Vesth T.C."/>
            <person name="Nybo J."/>
            <person name="Theobald S."/>
            <person name="Brandl J."/>
            <person name="Frisvad J.C."/>
            <person name="Nielsen K.F."/>
            <person name="Lyhne E.K."/>
            <person name="Kogle M.E."/>
            <person name="Kuo A."/>
            <person name="Riley R."/>
            <person name="Clum A."/>
            <person name="Nolan M."/>
            <person name="Lipzen A."/>
            <person name="Salamov A."/>
            <person name="Henrissat B."/>
            <person name="Wiebenga A."/>
            <person name="De Vries R.P."/>
            <person name="Grigoriev I.V."/>
            <person name="Mortensen U.H."/>
            <person name="Andersen M.R."/>
            <person name="Baker S.E."/>
        </authorList>
    </citation>
    <scope>NUCLEOTIDE SEQUENCE [LARGE SCALE GENOMIC DNA]</scope>
    <source>
        <strain evidence="1 2">CBS 115572</strain>
    </source>
</reference>